<dbReference type="Proteomes" id="UP000035740">
    <property type="component" value="Unassembled WGS sequence"/>
</dbReference>
<protein>
    <recommendedName>
        <fullName evidence="6">RRM domain-containing protein</fullName>
    </recommendedName>
</protein>
<evidence type="ECO:0000256" key="2">
    <source>
        <dbReference type="ARBA" id="ARBA00022884"/>
    </source>
</evidence>
<reference evidence="4 5" key="1">
    <citation type="journal article" date="2014" name="Nature">
        <title>The genome of the recently domesticated crop plant sugar beet (Beta vulgaris).</title>
        <authorList>
            <person name="Dohm J.C."/>
            <person name="Minoche A.E."/>
            <person name="Holtgrawe D."/>
            <person name="Capella-Gutierrez S."/>
            <person name="Zakrzewski F."/>
            <person name="Tafer H."/>
            <person name="Rupp O."/>
            <person name="Sorensen T.R."/>
            <person name="Stracke R."/>
            <person name="Reinhardt R."/>
            <person name="Goesmann A."/>
            <person name="Kraft T."/>
            <person name="Schulz B."/>
            <person name="Stadler P.F."/>
            <person name="Schmidt T."/>
            <person name="Gabaldon T."/>
            <person name="Lehrach H."/>
            <person name="Weisshaar B."/>
            <person name="Himmelbauer H."/>
        </authorList>
    </citation>
    <scope>NUCLEOTIDE SEQUENCE [LARGE SCALE GENOMIC DNA]</scope>
    <source>
        <tissue evidence="4">Taproot</tissue>
    </source>
</reference>
<evidence type="ECO:0000256" key="3">
    <source>
        <dbReference type="ARBA" id="ARBA00023242"/>
    </source>
</evidence>
<gene>
    <name evidence="4" type="ORF">BVRB_008160</name>
</gene>
<comment type="subcellular location">
    <subcellularLocation>
        <location evidence="1">Nucleus</location>
        <location evidence="1">Nucleolus</location>
    </subcellularLocation>
</comment>
<evidence type="ECO:0000313" key="5">
    <source>
        <dbReference type="Proteomes" id="UP000035740"/>
    </source>
</evidence>
<dbReference type="InterPro" id="IPR035979">
    <property type="entry name" value="RBD_domain_sf"/>
</dbReference>
<dbReference type="Gene3D" id="3.30.70.330">
    <property type="match status" value="1"/>
</dbReference>
<dbReference type="OMA" id="NKERTHE"/>
<sequence>MPLDFRSRNEWGYWSLFTPCLTFLLCIDVLQTGKAKHYGFIEFEYPEVAKIVADCMHNYLLLEHMLQVQLIPAERVHPKLWKGVNRRQKVPVDFVQIERLKHNKDRSLEEQRKMLKSILKRDKKRRSKIQAAGIDYECPEIEGANQPVPKKIRFDDS</sequence>
<name>A0A0J8B377_BETVV</name>
<dbReference type="OrthoDB" id="21467at2759"/>
<dbReference type="Gramene" id="KMS95451">
    <property type="protein sequence ID" value="KMS95451"/>
    <property type="gene ID" value="BVRB_008160"/>
</dbReference>
<keyword evidence="2" id="KW-0694">RNA-binding</keyword>
<dbReference type="GO" id="GO:0005730">
    <property type="term" value="C:nucleolus"/>
    <property type="evidence" value="ECO:0007669"/>
    <property type="project" value="UniProtKB-SubCell"/>
</dbReference>
<evidence type="ECO:0000256" key="1">
    <source>
        <dbReference type="ARBA" id="ARBA00004604"/>
    </source>
</evidence>
<dbReference type="GO" id="GO:0003723">
    <property type="term" value="F:RNA binding"/>
    <property type="evidence" value="ECO:0007669"/>
    <property type="project" value="UniProtKB-KW"/>
</dbReference>
<dbReference type="InterPro" id="IPR012677">
    <property type="entry name" value="Nucleotide-bd_a/b_plait_sf"/>
</dbReference>
<proteinExistence type="predicted"/>
<accession>A0A0J8B377</accession>
<dbReference type="KEGG" id="bvg:104884401"/>
<keyword evidence="3" id="KW-0539">Nucleus</keyword>
<keyword evidence="5" id="KW-1185">Reference proteome</keyword>
<dbReference type="PANTHER" id="PTHR46754">
    <property type="entry name" value="MKI67 FHA DOMAIN-INTERACTING NUCLEOLAR PHOSPHOPROTEIN"/>
    <property type="match status" value="1"/>
</dbReference>
<evidence type="ECO:0000313" key="4">
    <source>
        <dbReference type="EMBL" id="KMS95451.1"/>
    </source>
</evidence>
<dbReference type="EMBL" id="KQ090468">
    <property type="protein sequence ID" value="KMS95451.1"/>
    <property type="molecule type" value="Genomic_DNA"/>
</dbReference>
<organism evidence="4 5">
    <name type="scientific">Beta vulgaris subsp. vulgaris</name>
    <name type="common">Beet</name>
    <dbReference type="NCBI Taxonomy" id="3555"/>
    <lineage>
        <taxon>Eukaryota</taxon>
        <taxon>Viridiplantae</taxon>
        <taxon>Streptophyta</taxon>
        <taxon>Embryophyta</taxon>
        <taxon>Tracheophyta</taxon>
        <taxon>Spermatophyta</taxon>
        <taxon>Magnoliopsida</taxon>
        <taxon>eudicotyledons</taxon>
        <taxon>Gunneridae</taxon>
        <taxon>Pentapetalae</taxon>
        <taxon>Caryophyllales</taxon>
        <taxon>Chenopodiaceae</taxon>
        <taxon>Betoideae</taxon>
        <taxon>Beta</taxon>
    </lineage>
</organism>
<dbReference type="eggNOG" id="KOG4208">
    <property type="taxonomic scope" value="Eukaryota"/>
</dbReference>
<evidence type="ECO:0008006" key="6">
    <source>
        <dbReference type="Google" id="ProtNLM"/>
    </source>
</evidence>
<dbReference type="AlphaFoldDB" id="A0A0J8B377"/>
<dbReference type="SUPFAM" id="SSF54928">
    <property type="entry name" value="RNA-binding domain, RBD"/>
    <property type="match status" value="1"/>
</dbReference>